<protein>
    <submittedName>
        <fullName evidence="3">Uncharacterized protein</fullName>
    </submittedName>
</protein>
<keyword evidence="4" id="KW-1185">Reference proteome</keyword>
<dbReference type="AlphaFoldDB" id="A0A2P7QVF6"/>
<organism evidence="3 4">
    <name type="scientific">Allosphingosinicella deserti</name>
    <dbReference type="NCBI Taxonomy" id="2116704"/>
    <lineage>
        <taxon>Bacteria</taxon>
        <taxon>Pseudomonadati</taxon>
        <taxon>Pseudomonadota</taxon>
        <taxon>Alphaproteobacteria</taxon>
        <taxon>Sphingomonadales</taxon>
        <taxon>Sphingomonadaceae</taxon>
        <taxon>Allosphingosinicella</taxon>
    </lineage>
</organism>
<feature type="region of interest" description="Disordered" evidence="1">
    <location>
        <begin position="1"/>
        <end position="49"/>
    </location>
</feature>
<reference evidence="3 4" key="1">
    <citation type="submission" date="2018-03" db="EMBL/GenBank/DDBJ databases">
        <title>The draft genome of Sphingosinicella sp. GL-C-18.</title>
        <authorList>
            <person name="Liu L."/>
            <person name="Li L."/>
            <person name="Liang L."/>
            <person name="Zhang X."/>
            <person name="Wang T."/>
        </authorList>
    </citation>
    <scope>NUCLEOTIDE SEQUENCE [LARGE SCALE GENOMIC DNA]</scope>
    <source>
        <strain evidence="3 4">GL-C-18</strain>
    </source>
</reference>
<dbReference type="Proteomes" id="UP000241167">
    <property type="component" value="Unassembled WGS sequence"/>
</dbReference>
<comment type="caution">
    <text evidence="3">The sequence shown here is derived from an EMBL/GenBank/DDBJ whole genome shotgun (WGS) entry which is preliminary data.</text>
</comment>
<accession>A0A2P7QVF6</accession>
<dbReference type="RefSeq" id="WP_106512120.1">
    <property type="nucleotide sequence ID" value="NZ_PXYI01000002.1"/>
</dbReference>
<gene>
    <name evidence="3" type="ORF">C7I55_06745</name>
</gene>
<evidence type="ECO:0000313" key="4">
    <source>
        <dbReference type="Proteomes" id="UP000241167"/>
    </source>
</evidence>
<evidence type="ECO:0000256" key="1">
    <source>
        <dbReference type="SAM" id="MobiDB-lite"/>
    </source>
</evidence>
<evidence type="ECO:0000313" key="3">
    <source>
        <dbReference type="EMBL" id="PSJ41955.1"/>
    </source>
</evidence>
<keyword evidence="2" id="KW-1133">Transmembrane helix</keyword>
<proteinExistence type="predicted"/>
<keyword evidence="2" id="KW-0472">Membrane</keyword>
<sequence length="89" mass="9044">MSRDQKPGKVRVIGQRDGGSPPHPLRRATDFDPDAVSGSMDERGTGLTGGAAAAQAKGGLALVPILLFLLACAAGGIAFTMFVLPGLAR</sequence>
<dbReference type="EMBL" id="PXYI01000002">
    <property type="protein sequence ID" value="PSJ41955.1"/>
    <property type="molecule type" value="Genomic_DNA"/>
</dbReference>
<keyword evidence="2" id="KW-0812">Transmembrane</keyword>
<dbReference type="OrthoDB" id="7596390at2"/>
<name>A0A2P7QVF6_9SPHN</name>
<evidence type="ECO:0000256" key="2">
    <source>
        <dbReference type="SAM" id="Phobius"/>
    </source>
</evidence>
<feature type="transmembrane region" description="Helical" evidence="2">
    <location>
        <begin position="65"/>
        <end position="88"/>
    </location>
</feature>